<dbReference type="GO" id="GO:1901982">
    <property type="term" value="F:maltose binding"/>
    <property type="evidence" value="ECO:0007669"/>
    <property type="project" value="TreeGrafter"/>
</dbReference>
<evidence type="ECO:0000313" key="6">
    <source>
        <dbReference type="Proteomes" id="UP000199050"/>
    </source>
</evidence>
<name>A0A1G8FC65_9BACL</name>
<feature type="chain" id="PRO_5038478629" evidence="4">
    <location>
        <begin position="23"/>
        <end position="429"/>
    </location>
</feature>
<keyword evidence="3 4" id="KW-0732">Signal</keyword>
<dbReference type="PROSITE" id="PS51257">
    <property type="entry name" value="PROKAR_LIPOPROTEIN"/>
    <property type="match status" value="1"/>
</dbReference>
<evidence type="ECO:0000256" key="4">
    <source>
        <dbReference type="SAM" id="SignalP"/>
    </source>
</evidence>
<dbReference type="GO" id="GO:0055052">
    <property type="term" value="C:ATP-binding cassette (ABC) transporter complex, substrate-binding subunit-containing"/>
    <property type="evidence" value="ECO:0007669"/>
    <property type="project" value="TreeGrafter"/>
</dbReference>
<dbReference type="CDD" id="cd13585">
    <property type="entry name" value="PBP2_TMBP_like"/>
    <property type="match status" value="1"/>
</dbReference>
<dbReference type="GO" id="GO:0042956">
    <property type="term" value="P:maltodextrin transmembrane transport"/>
    <property type="evidence" value="ECO:0007669"/>
    <property type="project" value="TreeGrafter"/>
</dbReference>
<dbReference type="OrthoDB" id="9798191at2"/>
<reference evidence="6" key="1">
    <citation type="submission" date="2016-10" db="EMBL/GenBank/DDBJ databases">
        <authorList>
            <person name="Varghese N."/>
            <person name="Submissions S."/>
        </authorList>
    </citation>
    <scope>NUCLEOTIDE SEQUENCE [LARGE SCALE GENOMIC DNA]</scope>
    <source>
        <strain evidence="6">CGMCC 1.11012</strain>
    </source>
</reference>
<dbReference type="STRING" id="1174501.SAMN05216192_101199"/>
<dbReference type="GO" id="GO:0015768">
    <property type="term" value="P:maltose transport"/>
    <property type="evidence" value="ECO:0007669"/>
    <property type="project" value="TreeGrafter"/>
</dbReference>
<keyword evidence="6" id="KW-1185">Reference proteome</keyword>
<gene>
    <name evidence="5" type="ORF">SAMN05216192_101199</name>
</gene>
<evidence type="ECO:0000313" key="5">
    <source>
        <dbReference type="EMBL" id="SDH79720.1"/>
    </source>
</evidence>
<dbReference type="Gene3D" id="3.40.190.10">
    <property type="entry name" value="Periplasmic binding protein-like II"/>
    <property type="match status" value="2"/>
</dbReference>
<evidence type="ECO:0000256" key="1">
    <source>
        <dbReference type="ARBA" id="ARBA00008520"/>
    </source>
</evidence>
<accession>A0A1G8FC65</accession>
<sequence length="429" mass="46435">MTKGKTKKALLVATGASVLLLAACGNNTENPASSNGNSADTGKQVELTVWGDQANQSSFESAFTAINKAFEDEHPNIKLNYQFSGTETAIDTAVKSNSLPDVFFVQGNKTPKMKLYVESGALLPLDSYEMDTSRYGEDALEYAMVEGKLYAAPPAFMDSQLIFYNKDIFEKEGVTVPATFDEFITLAATLKDKGITPFSVPGKAEFERAWLAFAMMPSTAEEALNKIKEGTGSFNDPDIIKTFQTIRDFADKGYFTKDLASVDNAGAQLAFTNGKSAMIADGTWNDPTFVGAGVNLGRFYIPTASGERIAPQSFSNATTYAVSAATEHPAEAAEYVKFLSGQKAQQLFEDETGAVPALQDITPRDEGVKELSAFDSLGHNIYSVLTDVSTEEVKLTDIFLQQVIPMLLTSQIDGQQAADMLEEALLRTK</sequence>
<dbReference type="PANTHER" id="PTHR30061:SF50">
    <property type="entry name" value="MALTOSE_MALTODEXTRIN-BINDING PERIPLASMIC PROTEIN"/>
    <property type="match status" value="1"/>
</dbReference>
<dbReference type="EMBL" id="FNDX01000001">
    <property type="protein sequence ID" value="SDH79720.1"/>
    <property type="molecule type" value="Genomic_DNA"/>
</dbReference>
<keyword evidence="2" id="KW-0813">Transport</keyword>
<dbReference type="RefSeq" id="WP_090711299.1">
    <property type="nucleotide sequence ID" value="NZ_CBCSKY010000007.1"/>
</dbReference>
<dbReference type="Pfam" id="PF01547">
    <property type="entry name" value="SBP_bac_1"/>
    <property type="match status" value="1"/>
</dbReference>
<evidence type="ECO:0000256" key="3">
    <source>
        <dbReference type="ARBA" id="ARBA00022729"/>
    </source>
</evidence>
<dbReference type="AlphaFoldDB" id="A0A1G8FC65"/>
<comment type="similarity">
    <text evidence="1">Belongs to the bacterial solute-binding protein 1 family.</text>
</comment>
<protein>
    <submittedName>
        <fullName evidence="5">ABC-type glycerol-3-phosphate transport system, substrate-binding protein</fullName>
    </submittedName>
</protein>
<dbReference type="SUPFAM" id="SSF53850">
    <property type="entry name" value="Periplasmic binding protein-like II"/>
    <property type="match status" value="1"/>
</dbReference>
<dbReference type="PANTHER" id="PTHR30061">
    <property type="entry name" value="MALTOSE-BINDING PERIPLASMIC PROTEIN"/>
    <property type="match status" value="1"/>
</dbReference>
<dbReference type="InterPro" id="IPR006059">
    <property type="entry name" value="SBP"/>
</dbReference>
<proteinExistence type="inferred from homology"/>
<feature type="signal peptide" evidence="4">
    <location>
        <begin position="1"/>
        <end position="22"/>
    </location>
</feature>
<dbReference type="Proteomes" id="UP000199050">
    <property type="component" value="Unassembled WGS sequence"/>
</dbReference>
<organism evidence="5 6">
    <name type="scientific">Paenibacillus typhae</name>
    <dbReference type="NCBI Taxonomy" id="1174501"/>
    <lineage>
        <taxon>Bacteria</taxon>
        <taxon>Bacillati</taxon>
        <taxon>Bacillota</taxon>
        <taxon>Bacilli</taxon>
        <taxon>Bacillales</taxon>
        <taxon>Paenibacillaceae</taxon>
        <taxon>Paenibacillus</taxon>
    </lineage>
</organism>
<evidence type="ECO:0000256" key="2">
    <source>
        <dbReference type="ARBA" id="ARBA00022448"/>
    </source>
</evidence>